<feature type="region of interest" description="Disordered" evidence="8">
    <location>
        <begin position="362"/>
        <end position="434"/>
    </location>
</feature>
<dbReference type="Gene3D" id="3.30.160.60">
    <property type="entry name" value="Classic Zinc Finger"/>
    <property type="match status" value="4"/>
</dbReference>
<evidence type="ECO:0000256" key="5">
    <source>
        <dbReference type="ARBA" id="ARBA00022833"/>
    </source>
</evidence>
<dbReference type="AlphaFoldDB" id="V5IDW3"/>
<keyword evidence="4 7" id="KW-0863">Zinc-finger</keyword>
<protein>
    <submittedName>
        <fullName evidence="10">Putative myoneurin</fullName>
    </submittedName>
</protein>
<accession>V5IDW3</accession>
<proteinExistence type="evidence at transcript level"/>
<dbReference type="FunFam" id="3.30.160.60:FF:002326">
    <property type="entry name" value="B-cell CLL/lymphoma 6 member B protein"/>
    <property type="match status" value="1"/>
</dbReference>
<evidence type="ECO:0000256" key="4">
    <source>
        <dbReference type="ARBA" id="ARBA00022771"/>
    </source>
</evidence>
<feature type="domain" description="C2H2-type" evidence="9">
    <location>
        <begin position="485"/>
        <end position="512"/>
    </location>
</feature>
<evidence type="ECO:0000256" key="7">
    <source>
        <dbReference type="PROSITE-ProRule" id="PRU00042"/>
    </source>
</evidence>
<feature type="compositionally biased region" description="Basic residues" evidence="8">
    <location>
        <begin position="209"/>
        <end position="221"/>
    </location>
</feature>
<keyword evidence="3" id="KW-0677">Repeat</keyword>
<evidence type="ECO:0000256" key="1">
    <source>
        <dbReference type="ARBA" id="ARBA00004123"/>
    </source>
</evidence>
<dbReference type="GO" id="GO:0005634">
    <property type="term" value="C:nucleus"/>
    <property type="evidence" value="ECO:0007669"/>
    <property type="project" value="UniProtKB-SubCell"/>
</dbReference>
<evidence type="ECO:0000256" key="3">
    <source>
        <dbReference type="ARBA" id="ARBA00022737"/>
    </source>
</evidence>
<dbReference type="InterPro" id="IPR013087">
    <property type="entry name" value="Znf_C2H2_type"/>
</dbReference>
<evidence type="ECO:0000256" key="6">
    <source>
        <dbReference type="ARBA" id="ARBA00023242"/>
    </source>
</evidence>
<dbReference type="PANTHER" id="PTHR24394:SF23">
    <property type="entry name" value="ZINC FINGER PROTEIN 281-LIKE ISOFORM X1"/>
    <property type="match status" value="1"/>
</dbReference>
<dbReference type="SUPFAM" id="SSF57667">
    <property type="entry name" value="beta-beta-alpha zinc fingers"/>
    <property type="match status" value="2"/>
</dbReference>
<dbReference type="PROSITE" id="PS50157">
    <property type="entry name" value="ZINC_FINGER_C2H2_2"/>
    <property type="match status" value="4"/>
</dbReference>
<evidence type="ECO:0000256" key="8">
    <source>
        <dbReference type="SAM" id="MobiDB-lite"/>
    </source>
</evidence>
<comment type="subcellular location">
    <subcellularLocation>
        <location evidence="1">Nucleus</location>
    </subcellularLocation>
</comment>
<keyword evidence="5" id="KW-0862">Zinc</keyword>
<feature type="domain" description="C2H2-type" evidence="9">
    <location>
        <begin position="541"/>
        <end position="564"/>
    </location>
</feature>
<sequence length="589" mass="66843">EGNRAREFGSVPLLDMLAEVASATLKSDPNLHKDPPQKVRKATLQADALTLDQIRILSDRMLLDMFSELTSNEMRRTFSYRCYLMPSACAETFSSFGNENRARLQMKAHLLAHIAKLLTEANAPGRLGKVPFTAEPIQARRKRLQGTDTGTRRRKRSQVKKGPSQLASAKGDRRRPHQSPHPQPPATPGQVKPKSKPHSKPQVNLQGKLHTKPHSKLHSKPAKPNAKPLSKPHTKLQVKILSKPDGKMATKLGKPKPKPSSSSESSSACNGDAMPERQWEEHPGAAVVRMDHAYWGTVRTACEEDEGSDLEEWCGDRAERRGPVPCQAVIATPPFPYVYVPLLPNTSSVVEVADPVRHPRWRREGQRRRARASTSEDDEDEEDEEEEEEEGEEEEEEEEDEDDDEENEEERHPKAKSRPHGRRTARPSAETDVERRLALKHIRALRAKRKDERGPLVCKICKTKVFTAQATLMYHYRSHAGIKPFNCKICEATFTRQHSLNYHMLIHNNKSRFACEDCGRHFRHPSHFKEHLRRHTGETPYQCTDCSQRFKTRNTYKRHLKTRHGKILTAQGILSLGEARSSKLAATCT</sequence>
<feature type="domain" description="C2H2-type" evidence="9">
    <location>
        <begin position="456"/>
        <end position="484"/>
    </location>
</feature>
<name>V5IDW3_IXORI</name>
<feature type="non-terminal residue" evidence="10">
    <location>
        <position position="1"/>
    </location>
</feature>
<dbReference type="FunFam" id="3.30.160.60:FF:002529">
    <property type="entry name" value="B-cell CLL/lymphoma 6 member B protein"/>
    <property type="match status" value="1"/>
</dbReference>
<dbReference type="Pfam" id="PF00096">
    <property type="entry name" value="zf-C2H2"/>
    <property type="match status" value="3"/>
</dbReference>
<reference evidence="10" key="1">
    <citation type="journal article" date="2015" name="Sci. Rep.">
        <title>Tissue- and time-dependent transcription in Ixodes ricinus salivary glands and midguts when blood feeding on the vertebrate host.</title>
        <authorList>
            <person name="Kotsyfakis M."/>
            <person name="Schwarz A."/>
            <person name="Erhart J."/>
            <person name="Ribeiro J.M."/>
        </authorList>
    </citation>
    <scope>NUCLEOTIDE SEQUENCE</scope>
    <source>
        <tissue evidence="10">Salivary gland and midgut</tissue>
    </source>
</reference>
<dbReference type="GO" id="GO:0000981">
    <property type="term" value="F:DNA-binding transcription factor activity, RNA polymerase II-specific"/>
    <property type="evidence" value="ECO:0007669"/>
    <property type="project" value="TreeGrafter"/>
</dbReference>
<keyword evidence="2" id="KW-0479">Metal-binding</keyword>
<keyword evidence="6" id="KW-0539">Nucleus</keyword>
<dbReference type="SMART" id="SM00355">
    <property type="entry name" value="ZnF_C2H2"/>
    <property type="match status" value="4"/>
</dbReference>
<feature type="region of interest" description="Disordered" evidence="8">
    <location>
        <begin position="126"/>
        <end position="276"/>
    </location>
</feature>
<feature type="compositionally biased region" description="Acidic residues" evidence="8">
    <location>
        <begin position="375"/>
        <end position="408"/>
    </location>
</feature>
<evidence type="ECO:0000259" key="9">
    <source>
        <dbReference type="PROSITE" id="PS50157"/>
    </source>
</evidence>
<feature type="domain" description="C2H2-type" evidence="9">
    <location>
        <begin position="513"/>
        <end position="540"/>
    </location>
</feature>
<dbReference type="GO" id="GO:0008270">
    <property type="term" value="F:zinc ion binding"/>
    <property type="evidence" value="ECO:0007669"/>
    <property type="project" value="UniProtKB-KW"/>
</dbReference>
<dbReference type="EMBL" id="GANP01011237">
    <property type="protein sequence ID" value="JAB73231.1"/>
    <property type="molecule type" value="mRNA"/>
</dbReference>
<dbReference type="PROSITE" id="PS00028">
    <property type="entry name" value="ZINC_FINGER_C2H2_1"/>
    <property type="match status" value="3"/>
</dbReference>
<dbReference type="InterPro" id="IPR036236">
    <property type="entry name" value="Znf_C2H2_sf"/>
</dbReference>
<organism evidence="10">
    <name type="scientific">Ixodes ricinus</name>
    <name type="common">Common tick</name>
    <name type="synonym">Acarus ricinus</name>
    <dbReference type="NCBI Taxonomy" id="34613"/>
    <lineage>
        <taxon>Eukaryota</taxon>
        <taxon>Metazoa</taxon>
        <taxon>Ecdysozoa</taxon>
        <taxon>Arthropoda</taxon>
        <taxon>Chelicerata</taxon>
        <taxon>Arachnida</taxon>
        <taxon>Acari</taxon>
        <taxon>Parasitiformes</taxon>
        <taxon>Ixodida</taxon>
        <taxon>Ixodoidea</taxon>
        <taxon>Ixodidae</taxon>
        <taxon>Ixodinae</taxon>
        <taxon>Ixodes</taxon>
    </lineage>
</organism>
<dbReference type="PANTHER" id="PTHR24394">
    <property type="entry name" value="ZINC FINGER PROTEIN"/>
    <property type="match status" value="1"/>
</dbReference>
<evidence type="ECO:0000256" key="2">
    <source>
        <dbReference type="ARBA" id="ARBA00022723"/>
    </source>
</evidence>
<feature type="compositionally biased region" description="Basic residues" evidence="8">
    <location>
        <begin position="362"/>
        <end position="371"/>
    </location>
</feature>
<evidence type="ECO:0000313" key="10">
    <source>
        <dbReference type="EMBL" id="JAB73231.1"/>
    </source>
</evidence>
<feature type="compositionally biased region" description="Basic residues" evidence="8">
    <location>
        <begin position="413"/>
        <end position="425"/>
    </location>
</feature>